<keyword evidence="2" id="KW-1185">Reference proteome</keyword>
<gene>
    <name evidence="1" type="ORF">D4L85_11980</name>
</gene>
<dbReference type="AlphaFoldDB" id="A0A385SMT9"/>
<sequence>MNRKTIIERDTLVFLYAYLRQIDLSLDRCRWTSWAELQHYYHDKINPARVINYLLKYAHLNLDTIEWLCSYDEETSWLRRLGCFLFRTVNGPASLAHSEILCCCKLLSIFDEYLKSDFQSYNLEVEKLRIDIAKFYSNVLECKLRRKDSDKAMRIEHYFQKSILKTTPMEEFSRGIYL</sequence>
<accession>A0A385SMT9</accession>
<reference evidence="2" key="1">
    <citation type="submission" date="2018-09" db="EMBL/GenBank/DDBJ databases">
        <title>Chryseolinea sp. KIS68-18 isolated from soil.</title>
        <authorList>
            <person name="Weon H.-Y."/>
            <person name="Kwon S.-W."/>
            <person name="Lee S.A."/>
        </authorList>
    </citation>
    <scope>NUCLEOTIDE SEQUENCE [LARGE SCALE GENOMIC DNA]</scope>
    <source>
        <strain evidence="2">KIS68-18</strain>
    </source>
</reference>
<protein>
    <submittedName>
        <fullName evidence="1">Uncharacterized protein</fullName>
    </submittedName>
</protein>
<organism evidence="1 2">
    <name type="scientific">Chryseolinea soli</name>
    <dbReference type="NCBI Taxonomy" id="2321403"/>
    <lineage>
        <taxon>Bacteria</taxon>
        <taxon>Pseudomonadati</taxon>
        <taxon>Bacteroidota</taxon>
        <taxon>Cytophagia</taxon>
        <taxon>Cytophagales</taxon>
        <taxon>Fulvivirgaceae</taxon>
        <taxon>Chryseolinea</taxon>
    </lineage>
</organism>
<dbReference type="Proteomes" id="UP000266183">
    <property type="component" value="Chromosome"/>
</dbReference>
<dbReference type="EMBL" id="CP032382">
    <property type="protein sequence ID" value="AYB31255.1"/>
    <property type="molecule type" value="Genomic_DNA"/>
</dbReference>
<dbReference type="KEGG" id="chk:D4L85_11980"/>
<evidence type="ECO:0000313" key="2">
    <source>
        <dbReference type="Proteomes" id="UP000266183"/>
    </source>
</evidence>
<evidence type="ECO:0000313" key="1">
    <source>
        <dbReference type="EMBL" id="AYB31255.1"/>
    </source>
</evidence>
<name>A0A385SMT9_9BACT</name>
<proteinExistence type="predicted"/>